<keyword evidence="1" id="KW-0812">Transmembrane</keyword>
<evidence type="ECO:0000313" key="2">
    <source>
        <dbReference type="EMBL" id="JAC16768.1"/>
    </source>
</evidence>
<keyword evidence="1" id="KW-1133">Transmembrane helix</keyword>
<feature type="transmembrane region" description="Helical" evidence="1">
    <location>
        <begin position="34"/>
        <end position="58"/>
    </location>
</feature>
<feature type="transmembrane region" description="Helical" evidence="1">
    <location>
        <begin position="70"/>
        <end position="90"/>
    </location>
</feature>
<evidence type="ECO:0000256" key="1">
    <source>
        <dbReference type="SAM" id="Phobius"/>
    </source>
</evidence>
<protein>
    <submittedName>
        <fullName evidence="2">Putative secreted peptide</fullName>
    </submittedName>
</protein>
<name>A0A023F6B6_TRIIF</name>
<sequence>MYVSSFAAGMFHLVVAIYFFVFDSNIQKYSTTNMWVVLIAMLLALIVNNVSVAVFITYTMAENFNIEARPIGTAIVHSISGISSFCSIIAF</sequence>
<feature type="transmembrane region" description="Helical" evidence="1">
    <location>
        <begin position="6"/>
        <end position="22"/>
    </location>
</feature>
<dbReference type="AlphaFoldDB" id="A0A023F6B6"/>
<proteinExistence type="evidence at transcript level"/>
<dbReference type="EMBL" id="GBBI01001944">
    <property type="protein sequence ID" value="JAC16768.1"/>
    <property type="molecule type" value="mRNA"/>
</dbReference>
<accession>A0A023F6B6</accession>
<feature type="non-terminal residue" evidence="2">
    <location>
        <position position="91"/>
    </location>
</feature>
<reference evidence="2" key="1">
    <citation type="journal article" date="2014" name="PLoS Negl. Trop. Dis.">
        <title>An updated insight into the Sialotranscriptome of Triatoma infestans: developmental stage and geographic variations.</title>
        <authorList>
            <person name="Schwarz A."/>
            <person name="Medrano-Mercado N."/>
            <person name="Schaub G.A."/>
            <person name="Struchiner C.J."/>
            <person name="Bargues M.D."/>
            <person name="Levy M.Z."/>
            <person name="Ribeiro J.M."/>
        </authorList>
    </citation>
    <scope>NUCLEOTIDE SEQUENCE</scope>
    <source>
        <strain evidence="2">Chile</strain>
        <tissue evidence="2">Salivary glands</tissue>
    </source>
</reference>
<organism evidence="2">
    <name type="scientific">Triatoma infestans</name>
    <name type="common">Assassin bug</name>
    <dbReference type="NCBI Taxonomy" id="30076"/>
    <lineage>
        <taxon>Eukaryota</taxon>
        <taxon>Metazoa</taxon>
        <taxon>Ecdysozoa</taxon>
        <taxon>Arthropoda</taxon>
        <taxon>Hexapoda</taxon>
        <taxon>Insecta</taxon>
        <taxon>Pterygota</taxon>
        <taxon>Neoptera</taxon>
        <taxon>Paraneoptera</taxon>
        <taxon>Hemiptera</taxon>
        <taxon>Heteroptera</taxon>
        <taxon>Panheteroptera</taxon>
        <taxon>Cimicomorpha</taxon>
        <taxon>Reduviidae</taxon>
        <taxon>Triatominae</taxon>
        <taxon>Triatoma</taxon>
    </lineage>
</organism>
<keyword evidence="1" id="KW-0472">Membrane</keyword>